<evidence type="ECO:0000259" key="6">
    <source>
        <dbReference type="Pfam" id="PF25877"/>
    </source>
</evidence>
<evidence type="ECO:0000256" key="2">
    <source>
        <dbReference type="ARBA" id="ARBA00023043"/>
    </source>
</evidence>
<dbReference type="SMART" id="SM00248">
    <property type="entry name" value="ANK"/>
    <property type="match status" value="1"/>
</dbReference>
<protein>
    <recommendedName>
        <fullName evidence="6">SOWAHA-C winged helix-turn-helix domain-containing protein</fullName>
    </recommendedName>
</protein>
<reference evidence="7" key="1">
    <citation type="submission" date="2014-08" db="EMBL/GenBank/DDBJ databases">
        <authorList>
            <person name="Senf B."/>
            <person name="Petzold A."/>
            <person name="Downie B.R."/>
            <person name="Koch P."/>
            <person name="Platzer M."/>
        </authorList>
    </citation>
    <scope>NUCLEOTIDE SEQUENCE [LARGE SCALE GENOMIC DNA]</scope>
    <source>
        <strain evidence="7">GRZ</strain>
    </source>
</reference>
<feature type="repeat" description="ANK" evidence="4">
    <location>
        <begin position="253"/>
        <end position="275"/>
    </location>
</feature>
<evidence type="ECO:0000313" key="7">
    <source>
        <dbReference type="Ensembl" id="ENSNFUP00015000388.1"/>
    </source>
</evidence>
<dbReference type="Proteomes" id="UP000694548">
    <property type="component" value="Chromosome sgr02"/>
</dbReference>
<dbReference type="SUPFAM" id="SSF48403">
    <property type="entry name" value="Ankyrin repeat"/>
    <property type="match status" value="1"/>
</dbReference>
<keyword evidence="8" id="KW-1185">Reference proteome</keyword>
<dbReference type="Gene3D" id="1.25.40.20">
    <property type="entry name" value="Ankyrin repeat-containing domain"/>
    <property type="match status" value="1"/>
</dbReference>
<dbReference type="GeneTree" id="ENSGT00950000183003"/>
<sequence length="370" mass="40876">MATDFTQDSVLLFLRSSGGSVRNADLLLHFRPFLQDPANRDRNRELFKKFVNALAIVKQVDGVSHVFLRKKFRGPGAGPDPPEPSVVNPALPSETGRETVLPAAGLKVTTTNPTETTQKLVNTSLEPGIRPVPVRTRSRATSAPQCPHQGATKPTQQPTSPQLCKPTTASRNLSDDEDRMMNESQVPLDAREHAWMVKAAAGAWTDIYSLFREDKDLLNKPDFISGFTVLHWIAKHGDHRVGMNFNINAKSRAGQTPLHVAAIHGHKNVIRLLVSSFKANVTLRDTAGKKPWQYLSNSSPDMLELLKAPRRYGGTTEDSSWSAPPPPPPQQRRRLQHHFSSASSGLKQSTKVKRSTSIAAFLKNKALTHF</sequence>
<dbReference type="AlphaFoldDB" id="A0A8C6K6K2"/>
<evidence type="ECO:0000256" key="4">
    <source>
        <dbReference type="PROSITE-ProRule" id="PRU00023"/>
    </source>
</evidence>
<feature type="compositionally biased region" description="Polar residues" evidence="5">
    <location>
        <begin position="338"/>
        <end position="349"/>
    </location>
</feature>
<feature type="region of interest" description="Disordered" evidence="5">
    <location>
        <begin position="312"/>
        <end position="351"/>
    </location>
</feature>
<keyword evidence="1" id="KW-0677">Repeat</keyword>
<feature type="compositionally biased region" description="Polar residues" evidence="5">
    <location>
        <begin position="152"/>
        <end position="172"/>
    </location>
</feature>
<dbReference type="PROSITE" id="PS50088">
    <property type="entry name" value="ANK_REPEAT"/>
    <property type="match status" value="1"/>
</dbReference>
<keyword evidence="2 4" id="KW-0040">ANK repeat</keyword>
<dbReference type="InterPro" id="IPR036770">
    <property type="entry name" value="Ankyrin_rpt-contain_sf"/>
</dbReference>
<reference evidence="7" key="3">
    <citation type="submission" date="2025-09" db="UniProtKB">
        <authorList>
            <consortium name="Ensembl"/>
        </authorList>
    </citation>
    <scope>IDENTIFICATION</scope>
</reference>
<comment type="similarity">
    <text evidence="3">Belongs to the SOWAH family.</text>
</comment>
<organism evidence="7 8">
    <name type="scientific">Nothobranchius furzeri</name>
    <name type="common">Turquoise killifish</name>
    <dbReference type="NCBI Taxonomy" id="105023"/>
    <lineage>
        <taxon>Eukaryota</taxon>
        <taxon>Metazoa</taxon>
        <taxon>Chordata</taxon>
        <taxon>Craniata</taxon>
        <taxon>Vertebrata</taxon>
        <taxon>Euteleostomi</taxon>
        <taxon>Actinopterygii</taxon>
        <taxon>Neopterygii</taxon>
        <taxon>Teleostei</taxon>
        <taxon>Neoteleostei</taxon>
        <taxon>Acanthomorphata</taxon>
        <taxon>Ovalentaria</taxon>
        <taxon>Atherinomorphae</taxon>
        <taxon>Cyprinodontiformes</taxon>
        <taxon>Nothobranchiidae</taxon>
        <taxon>Nothobranchius</taxon>
    </lineage>
</organism>
<evidence type="ECO:0000313" key="8">
    <source>
        <dbReference type="Proteomes" id="UP000694548"/>
    </source>
</evidence>
<dbReference type="Ensembl" id="ENSNFUT00015000454.1">
    <property type="protein sequence ID" value="ENSNFUP00015000388.1"/>
    <property type="gene ID" value="ENSNFUG00015000307.1"/>
</dbReference>
<evidence type="ECO:0000256" key="3">
    <source>
        <dbReference type="ARBA" id="ARBA00038122"/>
    </source>
</evidence>
<name>A0A8C6K6K2_NOTFU</name>
<proteinExistence type="inferred from homology"/>
<evidence type="ECO:0000256" key="1">
    <source>
        <dbReference type="ARBA" id="ARBA00022737"/>
    </source>
</evidence>
<dbReference type="Pfam" id="PF12796">
    <property type="entry name" value="Ank_2"/>
    <property type="match status" value="1"/>
</dbReference>
<dbReference type="PANTHER" id="PTHR14491:SF3">
    <property type="entry name" value="ANKYRIN REPEAT DOMAIN-CONTAINING PROTEIN SOWAHB"/>
    <property type="match status" value="1"/>
</dbReference>
<accession>A0A8C6K6K2</accession>
<dbReference type="InterPro" id="IPR002110">
    <property type="entry name" value="Ankyrin_rpt"/>
</dbReference>
<dbReference type="PROSITE" id="PS50297">
    <property type="entry name" value="ANK_REP_REGION"/>
    <property type="match status" value="1"/>
</dbReference>
<evidence type="ECO:0000256" key="5">
    <source>
        <dbReference type="SAM" id="MobiDB-lite"/>
    </source>
</evidence>
<dbReference type="PANTHER" id="PTHR14491">
    <property type="entry name" value="SOSONDOWAH, ISOFORM G"/>
    <property type="match status" value="1"/>
</dbReference>
<feature type="region of interest" description="Disordered" evidence="5">
    <location>
        <begin position="128"/>
        <end position="182"/>
    </location>
</feature>
<feature type="domain" description="SOWAHA-C winged helix-turn-helix" evidence="6">
    <location>
        <begin position="4"/>
        <end position="74"/>
    </location>
</feature>
<dbReference type="InterPro" id="IPR058889">
    <property type="entry name" value="WHD_SOWAHA-C"/>
</dbReference>
<dbReference type="Pfam" id="PF25877">
    <property type="entry name" value="WHD_SOWAH"/>
    <property type="match status" value="1"/>
</dbReference>
<reference evidence="7" key="2">
    <citation type="submission" date="2025-08" db="UniProtKB">
        <authorList>
            <consortium name="Ensembl"/>
        </authorList>
    </citation>
    <scope>IDENTIFICATION</scope>
</reference>